<dbReference type="Proteomes" id="UP000593579">
    <property type="component" value="Unassembled WGS sequence"/>
</dbReference>
<feature type="domain" description="DUF4283" evidence="1">
    <location>
        <begin position="16"/>
        <end position="80"/>
    </location>
</feature>
<evidence type="ECO:0000313" key="3">
    <source>
        <dbReference type="Proteomes" id="UP000593579"/>
    </source>
</evidence>
<dbReference type="AlphaFoldDB" id="A0A7J9CSP1"/>
<dbReference type="EMBL" id="JABEZY010000013">
    <property type="protein sequence ID" value="MBA0751462.1"/>
    <property type="molecule type" value="Genomic_DNA"/>
</dbReference>
<dbReference type="Pfam" id="PF14111">
    <property type="entry name" value="DUF4283"/>
    <property type="match status" value="1"/>
</dbReference>
<organism evidence="2 3">
    <name type="scientific">Gossypium gossypioides</name>
    <name type="common">Mexican cotton</name>
    <name type="synonym">Selera gossypioides</name>
    <dbReference type="NCBI Taxonomy" id="34282"/>
    <lineage>
        <taxon>Eukaryota</taxon>
        <taxon>Viridiplantae</taxon>
        <taxon>Streptophyta</taxon>
        <taxon>Embryophyta</taxon>
        <taxon>Tracheophyta</taxon>
        <taxon>Spermatophyta</taxon>
        <taxon>Magnoliopsida</taxon>
        <taxon>eudicotyledons</taxon>
        <taxon>Gunneridae</taxon>
        <taxon>Pentapetalae</taxon>
        <taxon>rosids</taxon>
        <taxon>malvids</taxon>
        <taxon>Malvales</taxon>
        <taxon>Malvaceae</taxon>
        <taxon>Malvoideae</taxon>
        <taxon>Gossypium</taxon>
    </lineage>
</organism>
<reference evidence="2 3" key="1">
    <citation type="journal article" date="2019" name="Genome Biol. Evol.">
        <title>Insights into the evolution of the New World diploid cottons (Gossypium, subgenus Houzingenia) based on genome sequencing.</title>
        <authorList>
            <person name="Grover C.E."/>
            <person name="Arick M.A. 2nd"/>
            <person name="Thrash A."/>
            <person name="Conover J.L."/>
            <person name="Sanders W.S."/>
            <person name="Peterson D.G."/>
            <person name="Frelichowski J.E."/>
            <person name="Scheffler J.A."/>
            <person name="Scheffler B.E."/>
            <person name="Wendel J.F."/>
        </authorList>
    </citation>
    <scope>NUCLEOTIDE SEQUENCE [LARGE SCALE GENOMIC DNA]</scope>
    <source>
        <strain evidence="2">5</strain>
        <tissue evidence="2">Leaf</tissue>
    </source>
</reference>
<dbReference type="InterPro" id="IPR025558">
    <property type="entry name" value="DUF4283"/>
</dbReference>
<protein>
    <recommendedName>
        <fullName evidence="1">DUF4283 domain-containing protein</fullName>
    </recommendedName>
</protein>
<comment type="caution">
    <text evidence="2">The sequence shown here is derived from an EMBL/GenBank/DDBJ whole genome shotgun (WGS) entry which is preliminary data.</text>
</comment>
<evidence type="ECO:0000313" key="2">
    <source>
        <dbReference type="EMBL" id="MBA0751462.1"/>
    </source>
</evidence>
<name>A0A7J9CSP1_GOSGO</name>
<gene>
    <name evidence="2" type="ORF">Gogos_000383</name>
</gene>
<proteinExistence type="predicted"/>
<accession>A0A7J9CSP1</accession>
<keyword evidence="3" id="KW-1185">Reference proteome</keyword>
<dbReference type="OrthoDB" id="10489457at2759"/>
<evidence type="ECO:0000259" key="1">
    <source>
        <dbReference type="Pfam" id="PF14111"/>
    </source>
</evidence>
<sequence>MEEGLAMLLITDGEEAAMHATLANLWHPHGGVTITYLGEKRFLFQFYYKIDLDQPLEGSRCTFNNHLLAFHRLREWEDPMLVSLFWSNFLVQYEVKSLHQGYGGYIRIQVRIDMRNSLIRMKKLILGSKWCLYTRFRYEKLSLEFEWDLSINAIPKRAMVASSPWLREKGEGPRLGELKKALESGQDGKNKNIQENLDSNREFIEEDCLMEIGEGKKRPRNTRFSFVSSKIDSGKTINRLSLFMILRYRLALQDRAAGCNENIMLKCLGFREPPGKTSPSGINVSSDGTMDGLSLGWKQGIRVILRSFSLSHIDVNIEGEVEGAHWRFTKFYGADQHEQSIREFRLEATLLLEESCEGEVRRLWNGSDGLILDIIRYVRHGLMNWARENRQLSRITLDKLRMRVGKEEMEQIAYRYFTDLVTSKGRGDNTRLLTGILVHVTDGMNDFLRSRLTKEETGSAM</sequence>